<comment type="subcellular location">
    <subcellularLocation>
        <location evidence="1">Cell outer membrane</location>
    </subcellularLocation>
</comment>
<dbReference type="RefSeq" id="WP_290331716.1">
    <property type="nucleotide sequence ID" value="NZ_JAUFPU010000004.1"/>
</dbReference>
<sequence>MELFVPFTLATWLIALNHEPANDRVVLLPSADGRAGAVQLSTAKGELLLAQPFAAAEASADGNLTGSTADGPSVQARYGDTLAALPARPVSFTVYYLSGSAEALTAESAGQLDALKAELLRRPVPEIVVVGHTDRVGSQADNDVLSLARAGMVRQRLLDSGVKAQSMEIAGRGERELAVDTADEVAESRNRRVEIIVR</sequence>
<dbReference type="InterPro" id="IPR036737">
    <property type="entry name" value="OmpA-like_sf"/>
</dbReference>
<dbReference type="Gene3D" id="3.30.1330.60">
    <property type="entry name" value="OmpA-like domain"/>
    <property type="match status" value="1"/>
</dbReference>
<dbReference type="PANTHER" id="PTHR30329">
    <property type="entry name" value="STATOR ELEMENT OF FLAGELLAR MOTOR COMPLEX"/>
    <property type="match status" value="1"/>
</dbReference>
<dbReference type="EMBL" id="JAUFPU010000004">
    <property type="protein sequence ID" value="MDN3576105.1"/>
    <property type="molecule type" value="Genomic_DNA"/>
</dbReference>
<evidence type="ECO:0000256" key="3">
    <source>
        <dbReference type="PROSITE-ProRule" id="PRU00473"/>
    </source>
</evidence>
<dbReference type="InterPro" id="IPR006665">
    <property type="entry name" value="OmpA-like"/>
</dbReference>
<dbReference type="Proteomes" id="UP001180081">
    <property type="component" value="Unassembled WGS sequence"/>
</dbReference>
<keyword evidence="6" id="KW-1185">Reference proteome</keyword>
<dbReference type="Pfam" id="PF00691">
    <property type="entry name" value="OmpA"/>
    <property type="match status" value="1"/>
</dbReference>
<dbReference type="PRINTS" id="PR01021">
    <property type="entry name" value="OMPADOMAIN"/>
</dbReference>
<evidence type="ECO:0000313" key="5">
    <source>
        <dbReference type="EMBL" id="MDN3576105.1"/>
    </source>
</evidence>
<name>A0ABT8B271_9NEIS</name>
<organism evidence="5 6">
    <name type="scientific">Chitinimonas viridis</name>
    <dbReference type="NCBI Taxonomy" id="664880"/>
    <lineage>
        <taxon>Bacteria</taxon>
        <taxon>Pseudomonadati</taxon>
        <taxon>Pseudomonadota</taxon>
        <taxon>Betaproteobacteria</taxon>
        <taxon>Neisseriales</taxon>
        <taxon>Chitinibacteraceae</taxon>
        <taxon>Chitinimonas</taxon>
    </lineage>
</organism>
<evidence type="ECO:0000256" key="2">
    <source>
        <dbReference type="ARBA" id="ARBA00023136"/>
    </source>
</evidence>
<proteinExistence type="predicted"/>
<protein>
    <submittedName>
        <fullName evidence="5">OmpA family protein</fullName>
    </submittedName>
</protein>
<comment type="caution">
    <text evidence="5">The sequence shown here is derived from an EMBL/GenBank/DDBJ whole genome shotgun (WGS) entry which is preliminary data.</text>
</comment>
<evidence type="ECO:0000256" key="1">
    <source>
        <dbReference type="ARBA" id="ARBA00004442"/>
    </source>
</evidence>
<dbReference type="CDD" id="cd07185">
    <property type="entry name" value="OmpA_C-like"/>
    <property type="match status" value="1"/>
</dbReference>
<accession>A0ABT8B271</accession>
<gene>
    <name evidence="5" type="ORF">QWZ03_04900</name>
</gene>
<evidence type="ECO:0000259" key="4">
    <source>
        <dbReference type="PROSITE" id="PS51123"/>
    </source>
</evidence>
<evidence type="ECO:0000313" key="6">
    <source>
        <dbReference type="Proteomes" id="UP001180081"/>
    </source>
</evidence>
<feature type="domain" description="OmpA-like" evidence="4">
    <location>
        <begin position="83"/>
        <end position="198"/>
    </location>
</feature>
<reference evidence="5" key="1">
    <citation type="journal article" date="2014" name="Int. J. Syst. Evol. Microbiol.">
        <title>Complete genome of a new Firmicutes species belonging to the dominant human colonic microbiota ('Ruminococcus bicirculans') reveals two chromosomes and a selective capacity to utilize plant glucans.</title>
        <authorList>
            <consortium name="NISC Comparative Sequencing Program"/>
            <person name="Wegmann U."/>
            <person name="Louis P."/>
            <person name="Goesmann A."/>
            <person name="Henrissat B."/>
            <person name="Duncan S.H."/>
            <person name="Flint H.J."/>
        </authorList>
    </citation>
    <scope>NUCLEOTIDE SEQUENCE</scope>
    <source>
        <strain evidence="5">CECT 7703</strain>
    </source>
</reference>
<dbReference type="InterPro" id="IPR006664">
    <property type="entry name" value="OMP_bac"/>
</dbReference>
<dbReference type="PANTHER" id="PTHR30329:SF20">
    <property type="entry name" value="EXPORTED PROTEIN"/>
    <property type="match status" value="1"/>
</dbReference>
<keyword evidence="2 3" id="KW-0472">Membrane</keyword>
<reference evidence="5" key="2">
    <citation type="submission" date="2023-06" db="EMBL/GenBank/DDBJ databases">
        <authorList>
            <person name="Lucena T."/>
            <person name="Sun Q."/>
        </authorList>
    </citation>
    <scope>NUCLEOTIDE SEQUENCE</scope>
    <source>
        <strain evidence="5">CECT 7703</strain>
    </source>
</reference>
<dbReference type="InterPro" id="IPR050330">
    <property type="entry name" value="Bact_OuterMem_StrucFunc"/>
</dbReference>
<dbReference type="PROSITE" id="PS51123">
    <property type="entry name" value="OMPA_2"/>
    <property type="match status" value="1"/>
</dbReference>
<dbReference type="SUPFAM" id="SSF103088">
    <property type="entry name" value="OmpA-like"/>
    <property type="match status" value="1"/>
</dbReference>